<dbReference type="InterPro" id="IPR011622">
    <property type="entry name" value="7TMR_DISM_rcpt_extracell_dom2"/>
</dbReference>
<comment type="caution">
    <text evidence="3">The sequence shown here is derived from an EMBL/GenBank/DDBJ whole genome shotgun (WGS) entry which is preliminary data.</text>
</comment>
<keyword evidence="1" id="KW-0472">Membrane</keyword>
<keyword evidence="4" id="KW-1185">Reference proteome</keyword>
<dbReference type="RefSeq" id="WP_386040832.1">
    <property type="nucleotide sequence ID" value="NZ_JBHTMC010000020.1"/>
</dbReference>
<reference evidence="4" key="1">
    <citation type="journal article" date="2019" name="Int. J. Syst. Evol. Microbiol.">
        <title>The Global Catalogue of Microorganisms (GCM) 10K type strain sequencing project: providing services to taxonomists for standard genome sequencing and annotation.</title>
        <authorList>
            <consortium name="The Broad Institute Genomics Platform"/>
            <consortium name="The Broad Institute Genome Sequencing Center for Infectious Disease"/>
            <person name="Wu L."/>
            <person name="Ma J."/>
        </authorList>
    </citation>
    <scope>NUCLEOTIDE SEQUENCE [LARGE SCALE GENOMIC DNA]</scope>
    <source>
        <strain evidence="4">CCUG 48884</strain>
    </source>
</reference>
<keyword evidence="1" id="KW-1133">Transmembrane helix</keyword>
<feature type="domain" description="7TM-DISM receptor extracellular" evidence="2">
    <location>
        <begin position="52"/>
        <end position="177"/>
    </location>
</feature>
<proteinExistence type="predicted"/>
<protein>
    <submittedName>
        <fullName evidence="3">7TM-DISM domain-containing protein</fullName>
    </submittedName>
</protein>
<name>A0ABW3WFH0_9RHOO</name>
<sequence length="214" mass="22861">MPNATASRPPDVRAVGVALILVLLSLGALGILSAAASTPRVETIRLGSDLPFELLVDDDGALDAQTVLTLSSTQFSSHDGPLSQGYTRAVSWLRFNPPAPRPGGAPWWLVVAPPYLDRLTVFVPGADGYTRMETGDLLPASARPVRDRHFVLPMTPDSTQPMLIRLETTSVSLLSAYFTSPEAFVSQRASSSFLWGLYFGIACVTTLLCIGLGC</sequence>
<feature type="transmembrane region" description="Helical" evidence="1">
    <location>
        <begin position="12"/>
        <end position="36"/>
    </location>
</feature>
<gene>
    <name evidence="3" type="ORF">ACFQ4M_10450</name>
</gene>
<evidence type="ECO:0000313" key="4">
    <source>
        <dbReference type="Proteomes" id="UP001597158"/>
    </source>
</evidence>
<evidence type="ECO:0000313" key="3">
    <source>
        <dbReference type="EMBL" id="MFD1264005.1"/>
    </source>
</evidence>
<dbReference type="EMBL" id="JBHTMC010000020">
    <property type="protein sequence ID" value="MFD1264005.1"/>
    <property type="molecule type" value="Genomic_DNA"/>
</dbReference>
<organism evidence="3 4">
    <name type="scientific">Thauera mechernichensis</name>
    <dbReference type="NCBI Taxonomy" id="82788"/>
    <lineage>
        <taxon>Bacteria</taxon>
        <taxon>Pseudomonadati</taxon>
        <taxon>Pseudomonadota</taxon>
        <taxon>Betaproteobacteria</taxon>
        <taxon>Rhodocyclales</taxon>
        <taxon>Zoogloeaceae</taxon>
        <taxon>Thauera</taxon>
    </lineage>
</organism>
<dbReference type="Gene3D" id="2.60.40.2380">
    <property type="match status" value="1"/>
</dbReference>
<evidence type="ECO:0000259" key="2">
    <source>
        <dbReference type="Pfam" id="PF07696"/>
    </source>
</evidence>
<keyword evidence="1" id="KW-0812">Transmembrane</keyword>
<dbReference type="Pfam" id="PF07696">
    <property type="entry name" value="7TMR-DISMED2"/>
    <property type="match status" value="1"/>
</dbReference>
<evidence type="ECO:0000256" key="1">
    <source>
        <dbReference type="SAM" id="Phobius"/>
    </source>
</evidence>
<accession>A0ABW3WFH0</accession>
<dbReference type="Proteomes" id="UP001597158">
    <property type="component" value="Unassembled WGS sequence"/>
</dbReference>
<feature type="transmembrane region" description="Helical" evidence="1">
    <location>
        <begin position="193"/>
        <end position="213"/>
    </location>
</feature>